<name>A0ACA9K0N1_9GLOM</name>
<feature type="non-terminal residue" evidence="1">
    <location>
        <position position="70"/>
    </location>
</feature>
<evidence type="ECO:0000313" key="2">
    <source>
        <dbReference type="Proteomes" id="UP000789525"/>
    </source>
</evidence>
<reference evidence="1" key="1">
    <citation type="submission" date="2021-06" db="EMBL/GenBank/DDBJ databases">
        <authorList>
            <person name="Kallberg Y."/>
            <person name="Tangrot J."/>
            <person name="Rosling A."/>
        </authorList>
    </citation>
    <scope>NUCLEOTIDE SEQUENCE</scope>
    <source>
        <strain evidence="1">CL356</strain>
    </source>
</reference>
<sequence length="70" mass="7516">MASSKSQDKEQLPIDNEKQTSSAKEITSTSTNASSSVSTTTFSQILLVPEIMAEICEYVPPGDLYSLSTV</sequence>
<comment type="caution">
    <text evidence="1">The sequence shown here is derived from an EMBL/GenBank/DDBJ whole genome shotgun (WGS) entry which is preliminary data.</text>
</comment>
<protein>
    <submittedName>
        <fullName evidence="1">11742_t:CDS:1</fullName>
    </submittedName>
</protein>
<evidence type="ECO:0000313" key="1">
    <source>
        <dbReference type="EMBL" id="CAG8445407.1"/>
    </source>
</evidence>
<accession>A0ACA9K0N1</accession>
<dbReference type="EMBL" id="CAJVPT010000497">
    <property type="protein sequence ID" value="CAG8445407.1"/>
    <property type="molecule type" value="Genomic_DNA"/>
</dbReference>
<keyword evidence="2" id="KW-1185">Reference proteome</keyword>
<gene>
    <name evidence="1" type="ORF">ACOLOM_LOCUS480</name>
</gene>
<organism evidence="1 2">
    <name type="scientific">Acaulospora colombiana</name>
    <dbReference type="NCBI Taxonomy" id="27376"/>
    <lineage>
        <taxon>Eukaryota</taxon>
        <taxon>Fungi</taxon>
        <taxon>Fungi incertae sedis</taxon>
        <taxon>Mucoromycota</taxon>
        <taxon>Glomeromycotina</taxon>
        <taxon>Glomeromycetes</taxon>
        <taxon>Diversisporales</taxon>
        <taxon>Acaulosporaceae</taxon>
        <taxon>Acaulospora</taxon>
    </lineage>
</organism>
<proteinExistence type="predicted"/>
<dbReference type="Proteomes" id="UP000789525">
    <property type="component" value="Unassembled WGS sequence"/>
</dbReference>